<proteinExistence type="predicted"/>
<gene>
    <name evidence="1" type="ORF">Slati_2226400</name>
</gene>
<evidence type="ECO:0000313" key="1">
    <source>
        <dbReference type="EMBL" id="KAL0445037.1"/>
    </source>
</evidence>
<accession>A0AAW2WWZ7</accession>
<organism evidence="1">
    <name type="scientific">Sesamum latifolium</name>
    <dbReference type="NCBI Taxonomy" id="2727402"/>
    <lineage>
        <taxon>Eukaryota</taxon>
        <taxon>Viridiplantae</taxon>
        <taxon>Streptophyta</taxon>
        <taxon>Embryophyta</taxon>
        <taxon>Tracheophyta</taxon>
        <taxon>Spermatophyta</taxon>
        <taxon>Magnoliopsida</taxon>
        <taxon>eudicotyledons</taxon>
        <taxon>Gunneridae</taxon>
        <taxon>Pentapetalae</taxon>
        <taxon>asterids</taxon>
        <taxon>lamiids</taxon>
        <taxon>Lamiales</taxon>
        <taxon>Pedaliaceae</taxon>
        <taxon>Sesamum</taxon>
    </lineage>
</organism>
<dbReference type="EMBL" id="JACGWN010000007">
    <property type="protein sequence ID" value="KAL0445037.1"/>
    <property type="molecule type" value="Genomic_DNA"/>
</dbReference>
<dbReference type="AlphaFoldDB" id="A0AAW2WWZ7"/>
<protein>
    <submittedName>
        <fullName evidence="1">Uncharacterized protein</fullName>
    </submittedName>
</protein>
<sequence length="224" mass="24267">MPPRDRAYFLKGTPPGCSALFSDGGCLPQGMAYFLMGNACLKAGLILKRRPRPLVPCVGLLPVEGEFVGHDFFTEGDTLLILRGCSRNLILNVLEAFLQALQGGEPLKRDVLLNLRGGPLTSCDQRYRRRGTLLPSLFETSTFNEVIVRVGTNIATYSHTAVVIMYCMAHRSPGGSPSPPPKEVYEEVLWRGDSVSRSAGVGGPRTIAPLEGAVLLARDKKVPS</sequence>
<name>A0AAW2WWZ7_9LAMI</name>
<comment type="caution">
    <text evidence="1">The sequence shown here is derived from an EMBL/GenBank/DDBJ whole genome shotgun (WGS) entry which is preliminary data.</text>
</comment>
<reference evidence="1" key="1">
    <citation type="submission" date="2020-06" db="EMBL/GenBank/DDBJ databases">
        <authorList>
            <person name="Li T."/>
            <person name="Hu X."/>
            <person name="Zhang T."/>
            <person name="Song X."/>
            <person name="Zhang H."/>
            <person name="Dai N."/>
            <person name="Sheng W."/>
            <person name="Hou X."/>
            <person name="Wei L."/>
        </authorList>
    </citation>
    <scope>NUCLEOTIDE SEQUENCE</scope>
    <source>
        <strain evidence="1">KEN1</strain>
        <tissue evidence="1">Leaf</tissue>
    </source>
</reference>
<reference evidence="1" key="2">
    <citation type="journal article" date="2024" name="Plant">
        <title>Genomic evolution and insights into agronomic trait innovations of Sesamum species.</title>
        <authorList>
            <person name="Miao H."/>
            <person name="Wang L."/>
            <person name="Qu L."/>
            <person name="Liu H."/>
            <person name="Sun Y."/>
            <person name="Le M."/>
            <person name="Wang Q."/>
            <person name="Wei S."/>
            <person name="Zheng Y."/>
            <person name="Lin W."/>
            <person name="Duan Y."/>
            <person name="Cao H."/>
            <person name="Xiong S."/>
            <person name="Wang X."/>
            <person name="Wei L."/>
            <person name="Li C."/>
            <person name="Ma Q."/>
            <person name="Ju M."/>
            <person name="Zhao R."/>
            <person name="Li G."/>
            <person name="Mu C."/>
            <person name="Tian Q."/>
            <person name="Mei H."/>
            <person name="Zhang T."/>
            <person name="Gao T."/>
            <person name="Zhang H."/>
        </authorList>
    </citation>
    <scope>NUCLEOTIDE SEQUENCE</scope>
    <source>
        <strain evidence="1">KEN1</strain>
    </source>
</reference>